<dbReference type="EMBL" id="VCKX01000189">
    <property type="protein sequence ID" value="TMR26710.1"/>
    <property type="molecule type" value="Genomic_DNA"/>
</dbReference>
<dbReference type="InterPro" id="IPR050266">
    <property type="entry name" value="AB_hydrolase_sf"/>
</dbReference>
<protein>
    <submittedName>
        <fullName evidence="2">Alpha/beta hydrolase</fullName>
    </submittedName>
</protein>
<accession>A0A5S4GK70</accession>
<feature type="domain" description="AB hydrolase-1" evidence="1">
    <location>
        <begin position="28"/>
        <end position="271"/>
    </location>
</feature>
<dbReference type="InterPro" id="IPR029058">
    <property type="entry name" value="AB_hydrolase_fold"/>
</dbReference>
<dbReference type="PRINTS" id="PR00412">
    <property type="entry name" value="EPOXHYDRLASE"/>
</dbReference>
<dbReference type="AlphaFoldDB" id="A0A5S4GK70"/>
<keyword evidence="2" id="KW-0378">Hydrolase</keyword>
<organism evidence="2 3">
    <name type="scientific">Nonomuraea zeae</name>
    <dbReference type="NCBI Taxonomy" id="1642303"/>
    <lineage>
        <taxon>Bacteria</taxon>
        <taxon>Bacillati</taxon>
        <taxon>Actinomycetota</taxon>
        <taxon>Actinomycetes</taxon>
        <taxon>Streptosporangiales</taxon>
        <taxon>Streptosporangiaceae</taxon>
        <taxon>Nonomuraea</taxon>
    </lineage>
</organism>
<evidence type="ECO:0000313" key="3">
    <source>
        <dbReference type="Proteomes" id="UP000306628"/>
    </source>
</evidence>
<evidence type="ECO:0000259" key="1">
    <source>
        <dbReference type="Pfam" id="PF12697"/>
    </source>
</evidence>
<proteinExistence type="predicted"/>
<sequence>MVIKMETEFLDIDGGRLAYDVTGQGPLVVLAHGMGDNRAAFREMAAELVAAGYRVARTDLRGHGESSTGWPSYTRTDVAGDLLALIRHLGGPAVIVGHSFGGGAATIAAAQEPGLVSAIVEISPFTRAQQVSLGGIMSNARYRKGMTLLMGANLLRSVRLWKRYLDHAYPGAKPAGFGEHVAALEADLRRPGRMAVVSRYGLSSPADAGARLGDVRSPALIIVGTLDPDWADPRAEAEGIVAGMPPGIARLHMAEGAGHYAHAQFPAEVTAVILEFLGAGSRG</sequence>
<comment type="caution">
    <text evidence="2">The sequence shown here is derived from an EMBL/GenBank/DDBJ whole genome shotgun (WGS) entry which is preliminary data.</text>
</comment>
<name>A0A5S4GK70_9ACTN</name>
<dbReference type="Pfam" id="PF12697">
    <property type="entry name" value="Abhydrolase_6"/>
    <property type="match status" value="1"/>
</dbReference>
<dbReference type="SUPFAM" id="SSF53474">
    <property type="entry name" value="alpha/beta-Hydrolases"/>
    <property type="match status" value="1"/>
</dbReference>
<dbReference type="GO" id="GO:0016787">
    <property type="term" value="F:hydrolase activity"/>
    <property type="evidence" value="ECO:0007669"/>
    <property type="project" value="UniProtKB-KW"/>
</dbReference>
<gene>
    <name evidence="2" type="ORF">ETD85_41550</name>
</gene>
<dbReference type="OrthoDB" id="3771266at2"/>
<reference evidence="2 3" key="1">
    <citation type="submission" date="2019-05" db="EMBL/GenBank/DDBJ databases">
        <title>Draft genome sequence of Nonomuraea zeae DSM 100528.</title>
        <authorList>
            <person name="Saricaoglu S."/>
            <person name="Isik K."/>
        </authorList>
    </citation>
    <scope>NUCLEOTIDE SEQUENCE [LARGE SCALE GENOMIC DNA]</scope>
    <source>
        <strain evidence="2 3">DSM 100528</strain>
    </source>
</reference>
<dbReference type="Proteomes" id="UP000306628">
    <property type="component" value="Unassembled WGS sequence"/>
</dbReference>
<dbReference type="PANTHER" id="PTHR43798">
    <property type="entry name" value="MONOACYLGLYCEROL LIPASE"/>
    <property type="match status" value="1"/>
</dbReference>
<dbReference type="InterPro" id="IPR000073">
    <property type="entry name" value="AB_hydrolase_1"/>
</dbReference>
<dbReference type="Gene3D" id="3.40.50.1820">
    <property type="entry name" value="alpha/beta hydrolase"/>
    <property type="match status" value="1"/>
</dbReference>
<keyword evidence="3" id="KW-1185">Reference proteome</keyword>
<evidence type="ECO:0000313" key="2">
    <source>
        <dbReference type="EMBL" id="TMR26710.1"/>
    </source>
</evidence>
<dbReference type="InterPro" id="IPR000639">
    <property type="entry name" value="Epox_hydrolase-like"/>
</dbReference>